<evidence type="ECO:0000313" key="1">
    <source>
        <dbReference type="EMBL" id="MBW0536993.1"/>
    </source>
</evidence>
<protein>
    <submittedName>
        <fullName evidence="1">Uncharacterized protein</fullName>
    </submittedName>
</protein>
<dbReference type="AlphaFoldDB" id="A0A9Q3ID17"/>
<evidence type="ECO:0000313" key="2">
    <source>
        <dbReference type="Proteomes" id="UP000765509"/>
    </source>
</evidence>
<dbReference type="Proteomes" id="UP000765509">
    <property type="component" value="Unassembled WGS sequence"/>
</dbReference>
<name>A0A9Q3ID17_9BASI</name>
<organism evidence="1 2">
    <name type="scientific">Austropuccinia psidii MF-1</name>
    <dbReference type="NCBI Taxonomy" id="1389203"/>
    <lineage>
        <taxon>Eukaryota</taxon>
        <taxon>Fungi</taxon>
        <taxon>Dikarya</taxon>
        <taxon>Basidiomycota</taxon>
        <taxon>Pucciniomycotina</taxon>
        <taxon>Pucciniomycetes</taxon>
        <taxon>Pucciniales</taxon>
        <taxon>Sphaerophragmiaceae</taxon>
        <taxon>Austropuccinia</taxon>
    </lineage>
</organism>
<accession>A0A9Q3ID17</accession>
<reference evidence="1" key="1">
    <citation type="submission" date="2021-03" db="EMBL/GenBank/DDBJ databases">
        <title>Draft genome sequence of rust myrtle Austropuccinia psidii MF-1, a brazilian biotype.</title>
        <authorList>
            <person name="Quecine M.C."/>
            <person name="Pachon D.M.R."/>
            <person name="Bonatelli M.L."/>
            <person name="Correr F.H."/>
            <person name="Franceschini L.M."/>
            <person name="Leite T.F."/>
            <person name="Margarido G.R.A."/>
            <person name="Almeida C.A."/>
            <person name="Ferrarezi J.A."/>
            <person name="Labate C.A."/>
        </authorList>
    </citation>
    <scope>NUCLEOTIDE SEQUENCE</scope>
    <source>
        <strain evidence="1">MF-1</strain>
    </source>
</reference>
<sequence length="93" mass="10764">METIEKRLLVQEEKTKYSENNQHDNITKSPVGFIKQLIQNYPGKKTMIKTKEEIMKIDQPPKTFSQAIKDITGIPHPLPESPKFTKINKIKLS</sequence>
<proteinExistence type="predicted"/>
<comment type="caution">
    <text evidence="1">The sequence shown here is derived from an EMBL/GenBank/DDBJ whole genome shotgun (WGS) entry which is preliminary data.</text>
</comment>
<keyword evidence="2" id="KW-1185">Reference proteome</keyword>
<gene>
    <name evidence="1" type="ORF">O181_076708</name>
</gene>
<dbReference type="EMBL" id="AVOT02041628">
    <property type="protein sequence ID" value="MBW0536993.1"/>
    <property type="molecule type" value="Genomic_DNA"/>
</dbReference>